<evidence type="ECO:0000256" key="1">
    <source>
        <dbReference type="SAM" id="MobiDB-lite"/>
    </source>
</evidence>
<dbReference type="Proteomes" id="UP000028990">
    <property type="component" value="Unassembled WGS sequence"/>
</dbReference>
<accession>A0A091DCD2</accession>
<keyword evidence="3" id="KW-1185">Reference proteome</keyword>
<organism evidence="2 3">
    <name type="scientific">Fukomys damarensis</name>
    <name type="common">Damaraland mole rat</name>
    <name type="synonym">Cryptomys damarensis</name>
    <dbReference type="NCBI Taxonomy" id="885580"/>
    <lineage>
        <taxon>Eukaryota</taxon>
        <taxon>Metazoa</taxon>
        <taxon>Chordata</taxon>
        <taxon>Craniata</taxon>
        <taxon>Vertebrata</taxon>
        <taxon>Euteleostomi</taxon>
        <taxon>Mammalia</taxon>
        <taxon>Eutheria</taxon>
        <taxon>Euarchontoglires</taxon>
        <taxon>Glires</taxon>
        <taxon>Rodentia</taxon>
        <taxon>Hystricomorpha</taxon>
        <taxon>Bathyergidae</taxon>
        <taxon>Fukomys</taxon>
    </lineage>
</organism>
<gene>
    <name evidence="2" type="ORF">H920_10522</name>
</gene>
<dbReference type="AlphaFoldDB" id="A0A091DCD2"/>
<name>A0A091DCD2_FUKDA</name>
<evidence type="ECO:0000313" key="3">
    <source>
        <dbReference type="Proteomes" id="UP000028990"/>
    </source>
</evidence>
<proteinExistence type="predicted"/>
<feature type="compositionally biased region" description="Polar residues" evidence="1">
    <location>
        <begin position="131"/>
        <end position="140"/>
    </location>
</feature>
<reference evidence="2 3" key="1">
    <citation type="submission" date="2013-11" db="EMBL/GenBank/DDBJ databases">
        <title>The Damaraland mole rat (Fukomys damarensis) genome and evolution of African mole rats.</title>
        <authorList>
            <person name="Gladyshev V.N."/>
            <person name="Fang X."/>
        </authorList>
    </citation>
    <scope>NUCLEOTIDE SEQUENCE [LARGE SCALE GENOMIC DNA]</scope>
    <source>
        <tissue evidence="2">Liver</tissue>
    </source>
</reference>
<feature type="region of interest" description="Disordered" evidence="1">
    <location>
        <begin position="61"/>
        <end position="140"/>
    </location>
</feature>
<feature type="region of interest" description="Disordered" evidence="1">
    <location>
        <begin position="1"/>
        <end position="23"/>
    </location>
</feature>
<sequence length="140" mass="15003">MQGCEEKSTGVARKPSGADCSPELLSLQGEDQQIQLCPESPPTAAPVCIIHCKQKPETPVCRVRENSGPPVKSASASIRLKLHHPATTPKNYPQKQKTGFSEAVQESKERGPSTGLQRKLMPSLAAGVAEPQNQKRLPVG</sequence>
<protein>
    <submittedName>
        <fullName evidence="2">Uncharacterized protein</fullName>
    </submittedName>
</protein>
<feature type="compositionally biased region" description="Polar residues" evidence="1">
    <location>
        <begin position="88"/>
        <end position="99"/>
    </location>
</feature>
<evidence type="ECO:0000313" key="2">
    <source>
        <dbReference type="EMBL" id="KFO28148.1"/>
    </source>
</evidence>
<dbReference type="EMBL" id="KN122816">
    <property type="protein sequence ID" value="KFO28148.1"/>
    <property type="molecule type" value="Genomic_DNA"/>
</dbReference>